<keyword evidence="2" id="KW-1185">Reference proteome</keyword>
<proteinExistence type="predicted"/>
<gene>
    <name evidence="1" type="ORF">E2C01_089471</name>
</gene>
<protein>
    <submittedName>
        <fullName evidence="1">Uncharacterized protein</fullName>
    </submittedName>
</protein>
<dbReference type="EMBL" id="VSRR010098007">
    <property type="protein sequence ID" value="MPC94307.1"/>
    <property type="molecule type" value="Genomic_DNA"/>
</dbReference>
<comment type="caution">
    <text evidence="1">The sequence shown here is derived from an EMBL/GenBank/DDBJ whole genome shotgun (WGS) entry which is preliminary data.</text>
</comment>
<dbReference type="Proteomes" id="UP000324222">
    <property type="component" value="Unassembled WGS sequence"/>
</dbReference>
<name>A0A5B7JMH4_PORTR</name>
<reference evidence="1 2" key="1">
    <citation type="submission" date="2019-05" db="EMBL/GenBank/DDBJ databases">
        <title>Another draft genome of Portunus trituberculatus and its Hox gene families provides insights of decapod evolution.</title>
        <authorList>
            <person name="Jeong J.-H."/>
            <person name="Song I."/>
            <person name="Kim S."/>
            <person name="Choi T."/>
            <person name="Kim D."/>
            <person name="Ryu S."/>
            <person name="Kim W."/>
        </authorList>
    </citation>
    <scope>NUCLEOTIDE SEQUENCE [LARGE SCALE GENOMIC DNA]</scope>
    <source>
        <tissue evidence="1">Muscle</tissue>
    </source>
</reference>
<evidence type="ECO:0000313" key="1">
    <source>
        <dbReference type="EMBL" id="MPC94307.1"/>
    </source>
</evidence>
<evidence type="ECO:0000313" key="2">
    <source>
        <dbReference type="Proteomes" id="UP000324222"/>
    </source>
</evidence>
<sequence>MFHTHLIQNLARPVT</sequence>
<organism evidence="1 2">
    <name type="scientific">Portunus trituberculatus</name>
    <name type="common">Swimming crab</name>
    <name type="synonym">Neptunus trituberculatus</name>
    <dbReference type="NCBI Taxonomy" id="210409"/>
    <lineage>
        <taxon>Eukaryota</taxon>
        <taxon>Metazoa</taxon>
        <taxon>Ecdysozoa</taxon>
        <taxon>Arthropoda</taxon>
        <taxon>Crustacea</taxon>
        <taxon>Multicrustacea</taxon>
        <taxon>Malacostraca</taxon>
        <taxon>Eumalacostraca</taxon>
        <taxon>Eucarida</taxon>
        <taxon>Decapoda</taxon>
        <taxon>Pleocyemata</taxon>
        <taxon>Brachyura</taxon>
        <taxon>Eubrachyura</taxon>
        <taxon>Portunoidea</taxon>
        <taxon>Portunidae</taxon>
        <taxon>Portuninae</taxon>
        <taxon>Portunus</taxon>
    </lineage>
</organism>
<accession>A0A5B7JMH4</accession>